<sequence>MRRNSRKNTLFVTRQEVLTKKGWNQHLGLFARLKAEYMSGDETDRDEEGKKIHPPSYTIAEAEWQSRKFKGLMRKLEDWHNEEWRNPTIDGDYKGGNGPRLRHRSGKIVSVPAPRGLWRNCYSKKWKAKLKPHQVQALEMIDDDYDFTLPSVHGSIDDGEESMESD</sequence>
<reference evidence="1 2" key="1">
    <citation type="journal article" date="2015" name="Biotechnol. Biofuels">
        <title>Enhanced degradation of softwood versus hardwood by the white-rot fungus Pycnoporus coccineus.</title>
        <authorList>
            <person name="Couturier M."/>
            <person name="Navarro D."/>
            <person name="Chevret D."/>
            <person name="Henrissat B."/>
            <person name="Piumi F."/>
            <person name="Ruiz-Duenas F.J."/>
            <person name="Martinez A.T."/>
            <person name="Grigoriev I.V."/>
            <person name="Riley R."/>
            <person name="Lipzen A."/>
            <person name="Berrin J.G."/>
            <person name="Master E.R."/>
            <person name="Rosso M.N."/>
        </authorList>
    </citation>
    <scope>NUCLEOTIDE SEQUENCE [LARGE SCALE GENOMIC DNA]</scope>
    <source>
        <strain evidence="1 2">BRFM310</strain>
    </source>
</reference>
<dbReference type="AlphaFoldDB" id="A0A1Y2IMX7"/>
<keyword evidence="2" id="KW-1185">Reference proteome</keyword>
<accession>A0A1Y2IMX7</accession>
<protein>
    <submittedName>
        <fullName evidence="1">Uncharacterized protein</fullName>
    </submittedName>
</protein>
<dbReference type="EMBL" id="KZ084108">
    <property type="protein sequence ID" value="OSD01994.1"/>
    <property type="molecule type" value="Genomic_DNA"/>
</dbReference>
<proteinExistence type="predicted"/>
<dbReference type="Proteomes" id="UP000193067">
    <property type="component" value="Unassembled WGS sequence"/>
</dbReference>
<dbReference type="OrthoDB" id="2723743at2759"/>
<gene>
    <name evidence="1" type="ORF">PYCCODRAFT_1501532</name>
</gene>
<organism evidence="1 2">
    <name type="scientific">Trametes coccinea (strain BRFM310)</name>
    <name type="common">Pycnoporus coccineus</name>
    <dbReference type="NCBI Taxonomy" id="1353009"/>
    <lineage>
        <taxon>Eukaryota</taxon>
        <taxon>Fungi</taxon>
        <taxon>Dikarya</taxon>
        <taxon>Basidiomycota</taxon>
        <taxon>Agaricomycotina</taxon>
        <taxon>Agaricomycetes</taxon>
        <taxon>Polyporales</taxon>
        <taxon>Polyporaceae</taxon>
        <taxon>Trametes</taxon>
    </lineage>
</organism>
<name>A0A1Y2IMX7_TRAC3</name>
<evidence type="ECO:0000313" key="1">
    <source>
        <dbReference type="EMBL" id="OSD01994.1"/>
    </source>
</evidence>
<evidence type="ECO:0000313" key="2">
    <source>
        <dbReference type="Proteomes" id="UP000193067"/>
    </source>
</evidence>